<reference evidence="3" key="1">
    <citation type="submission" date="2019-11" db="EMBL/GenBank/DDBJ databases">
        <title>Bipolaris sorokiniana Genome sequencing.</title>
        <authorList>
            <person name="Wang H."/>
        </authorList>
    </citation>
    <scope>NUCLEOTIDE SEQUENCE</scope>
</reference>
<name>A0A8H5ZS95_COCSA</name>
<gene>
    <name evidence="3" type="ORF">GGP41_007000</name>
</gene>
<accession>A0A8H5ZS95</accession>
<dbReference type="Gene3D" id="1.10.287.2610">
    <property type="match status" value="1"/>
</dbReference>
<evidence type="ECO:0000256" key="2">
    <source>
        <dbReference type="SAM" id="MobiDB-lite"/>
    </source>
</evidence>
<evidence type="ECO:0000313" key="4">
    <source>
        <dbReference type="Proteomes" id="UP000624244"/>
    </source>
</evidence>
<dbReference type="Proteomes" id="UP000624244">
    <property type="component" value="Unassembled WGS sequence"/>
</dbReference>
<protein>
    <submittedName>
        <fullName evidence="3">Uncharacterized protein</fullName>
    </submittedName>
</protein>
<proteinExistence type="predicted"/>
<organism evidence="3 4">
    <name type="scientific">Cochliobolus sativus</name>
    <name type="common">Common root rot and spot blotch fungus</name>
    <name type="synonym">Bipolaris sorokiniana</name>
    <dbReference type="NCBI Taxonomy" id="45130"/>
    <lineage>
        <taxon>Eukaryota</taxon>
        <taxon>Fungi</taxon>
        <taxon>Dikarya</taxon>
        <taxon>Ascomycota</taxon>
        <taxon>Pezizomycotina</taxon>
        <taxon>Dothideomycetes</taxon>
        <taxon>Pleosporomycetidae</taxon>
        <taxon>Pleosporales</taxon>
        <taxon>Pleosporineae</taxon>
        <taxon>Pleosporaceae</taxon>
        <taxon>Bipolaris</taxon>
    </lineage>
</organism>
<sequence length="574" mass="66655">MTDMFPVENDMTPEKLTVMKLKASGLGRDIMSEPSSPTGNRSFSFASQANGHMATLTTRRSNRQLNSSSRRTSSFLQSHRSKMSSELTTQADGKVFALMDLISNASREAASLKESWARILTERDTLLRERDELMVTVEEVTEEIQRKEAEHSQHGHEHGERKRQVEKLILELTAVVAQVSEHKKKLADRDRALELTRHELHELQASVALTVGEHERTRSELEATYARLKRAKFRIEEATREFTELTENHDRVQRELHKFKETLRSVEAERDDFSFTIENLRRDVKVKVAGWEEADARANEYLLKHEHVKREVVSVKEKLREIELERTELSSVIDRFREEHRLIVIEREQLKQDVHDEHRKVEDGRRRINILEESLRRSEIATAEIKSEILTLTERNRVLYREGEDSRIKQGHLTTEIASLQEQLTLFQTEITNLKYDRDRAHSDLNAWKHKYEEITETVTSYEDSSAEFEFEITSLRTLLSEAREQKERAIQARHAADRERDEYIAKYEEKCREMERFEENASSMYHAHSNANGSRIGKTTTHTRVVSGGTTIHNHDASSGHAHDHGEGNSLFA</sequence>
<feature type="coiled-coil region" evidence="1">
    <location>
        <begin position="211"/>
        <end position="339"/>
    </location>
</feature>
<dbReference type="SUPFAM" id="SSF57997">
    <property type="entry name" value="Tropomyosin"/>
    <property type="match status" value="1"/>
</dbReference>
<evidence type="ECO:0000313" key="3">
    <source>
        <dbReference type="EMBL" id="KAF5854286.1"/>
    </source>
</evidence>
<dbReference type="AlphaFoldDB" id="A0A8H5ZS95"/>
<feature type="coiled-coil region" evidence="1">
    <location>
        <begin position="123"/>
        <end position="157"/>
    </location>
</feature>
<comment type="caution">
    <text evidence="3">The sequence shown here is derived from an EMBL/GenBank/DDBJ whole genome shotgun (WGS) entry which is preliminary data.</text>
</comment>
<feature type="compositionally biased region" description="Low complexity" evidence="2">
    <location>
        <begin position="63"/>
        <end position="78"/>
    </location>
</feature>
<evidence type="ECO:0000256" key="1">
    <source>
        <dbReference type="SAM" id="Coils"/>
    </source>
</evidence>
<feature type="region of interest" description="Disordered" evidence="2">
    <location>
        <begin position="58"/>
        <end position="87"/>
    </location>
</feature>
<feature type="coiled-coil region" evidence="1">
    <location>
        <begin position="473"/>
        <end position="521"/>
    </location>
</feature>
<dbReference type="EMBL" id="WNKQ01000001">
    <property type="protein sequence ID" value="KAF5854286.1"/>
    <property type="molecule type" value="Genomic_DNA"/>
</dbReference>
<keyword evidence="1" id="KW-0175">Coiled coil</keyword>
<feature type="compositionally biased region" description="Basic and acidic residues" evidence="2">
    <location>
        <begin position="554"/>
        <end position="568"/>
    </location>
</feature>
<feature type="region of interest" description="Disordered" evidence="2">
    <location>
        <begin position="551"/>
        <end position="574"/>
    </location>
</feature>